<protein>
    <submittedName>
        <fullName evidence="2">Aminodeoxychorismate synthase component I</fullName>
        <ecNumber evidence="2">2.6.1.85</ecNumber>
    </submittedName>
</protein>
<sequence>MPLPTSTLISREDYEQLLAQAANELDFAYLGSVGAGNGRGSFSGFTACAIAIKRVGSRNPGGVLNTNKLSAEMESLVQRYEVPLQESLSFLTGGWVGFLSYEFGYQKEPRLSPLCPAPATPLLFAGFYLWAASHNRATDTYHLWVHPECPNQIQGAIRQWLSREPRDTSQDQKSRMSAKFASTAEPWKMVKLFAPRQSASEFVAGVGTVKDYIDAGDCYQVNLSQEFRGSYEGNPWQAFKSLAEANPTPYSAFLKTGTGAMLSISPERFLEIRGRSVKTSPIKGTRPRGKTSAEDTAYAAELEASEKDRAENLMIVDLLRNDLSLHATAGSVTVDSLFALESYPNVHHLVSHIRAELAEGVSPLKALFDAFPGGSITGAPKIRAMEIIRELEPHWRGPYCGSIFYYGLDGTLDSNIAIRTMLCENEQTDAAGEEHGTIRCWGGGGIVADSDPESEYQETLTKVKPLMDFLEKLNQGEC</sequence>
<dbReference type="Pfam" id="PF00425">
    <property type="entry name" value="Chorismate_bind"/>
    <property type="match status" value="1"/>
</dbReference>
<dbReference type="InterPro" id="IPR015890">
    <property type="entry name" value="Chorismate_C"/>
</dbReference>
<evidence type="ECO:0000313" key="3">
    <source>
        <dbReference type="Proteomes" id="UP001596506"/>
    </source>
</evidence>
<dbReference type="PANTHER" id="PTHR11236">
    <property type="entry name" value="AMINOBENZOATE/ANTHRANILATE SYNTHASE"/>
    <property type="match status" value="1"/>
</dbReference>
<organism evidence="2 3">
    <name type="scientific">Marinobacter aromaticivorans</name>
    <dbReference type="NCBI Taxonomy" id="1494078"/>
    <lineage>
        <taxon>Bacteria</taxon>
        <taxon>Pseudomonadati</taxon>
        <taxon>Pseudomonadota</taxon>
        <taxon>Gammaproteobacteria</taxon>
        <taxon>Pseudomonadales</taxon>
        <taxon>Marinobacteraceae</taxon>
        <taxon>Marinobacter</taxon>
    </lineage>
</organism>
<accession>A0ABW2IWS2</accession>
<dbReference type="EMBL" id="JBHTBD010000005">
    <property type="protein sequence ID" value="MFC7295679.1"/>
    <property type="molecule type" value="Genomic_DNA"/>
</dbReference>
<reference evidence="3" key="1">
    <citation type="journal article" date="2019" name="Int. J. Syst. Evol. Microbiol.">
        <title>The Global Catalogue of Microorganisms (GCM) 10K type strain sequencing project: providing services to taxonomists for standard genome sequencing and annotation.</title>
        <authorList>
            <consortium name="The Broad Institute Genomics Platform"/>
            <consortium name="The Broad Institute Genome Sequencing Center for Infectious Disease"/>
            <person name="Wu L."/>
            <person name="Ma J."/>
        </authorList>
    </citation>
    <scope>NUCLEOTIDE SEQUENCE [LARGE SCALE GENOMIC DNA]</scope>
    <source>
        <strain evidence="3">CCUG 60559</strain>
    </source>
</reference>
<keyword evidence="3" id="KW-1185">Reference proteome</keyword>
<keyword evidence="2" id="KW-0808">Transferase</keyword>
<dbReference type="RefSeq" id="WP_100688661.1">
    <property type="nucleotide sequence ID" value="NZ_JBHTBD010000005.1"/>
</dbReference>
<proteinExistence type="predicted"/>
<dbReference type="NCBIfam" id="TIGR00553">
    <property type="entry name" value="pabB"/>
    <property type="match status" value="1"/>
</dbReference>
<dbReference type="PRINTS" id="PR00095">
    <property type="entry name" value="ANTSNTHASEI"/>
</dbReference>
<dbReference type="SUPFAM" id="SSF56322">
    <property type="entry name" value="ADC synthase"/>
    <property type="match status" value="1"/>
</dbReference>
<name>A0ABW2IWS2_9GAMM</name>
<dbReference type="InterPro" id="IPR005801">
    <property type="entry name" value="ADC_synthase"/>
</dbReference>
<dbReference type="PANTHER" id="PTHR11236:SF50">
    <property type="entry name" value="AMINODEOXYCHORISMATE SYNTHASE COMPONENT 1"/>
    <property type="match status" value="1"/>
</dbReference>
<dbReference type="EC" id="2.6.1.85" evidence="2"/>
<feature type="domain" description="Chorismate-utilising enzyme C-terminal" evidence="1">
    <location>
        <begin position="200"/>
        <end position="462"/>
    </location>
</feature>
<dbReference type="GO" id="GO:0046820">
    <property type="term" value="F:4-amino-4-deoxychorismate synthase activity"/>
    <property type="evidence" value="ECO:0007669"/>
    <property type="project" value="UniProtKB-EC"/>
</dbReference>
<dbReference type="InterPro" id="IPR005802">
    <property type="entry name" value="ADC_synth_comp_1"/>
</dbReference>
<dbReference type="Proteomes" id="UP001596506">
    <property type="component" value="Unassembled WGS sequence"/>
</dbReference>
<dbReference type="InterPro" id="IPR019999">
    <property type="entry name" value="Anth_synth_I-like"/>
</dbReference>
<comment type="caution">
    <text evidence="2">The sequence shown here is derived from an EMBL/GenBank/DDBJ whole genome shotgun (WGS) entry which is preliminary data.</text>
</comment>
<evidence type="ECO:0000313" key="2">
    <source>
        <dbReference type="EMBL" id="MFC7295679.1"/>
    </source>
</evidence>
<dbReference type="Gene3D" id="3.60.120.10">
    <property type="entry name" value="Anthranilate synthase"/>
    <property type="match status" value="1"/>
</dbReference>
<evidence type="ECO:0000259" key="1">
    <source>
        <dbReference type="Pfam" id="PF00425"/>
    </source>
</evidence>
<keyword evidence="2" id="KW-0032">Aminotransferase</keyword>
<gene>
    <name evidence="2" type="primary">pabB</name>
    <name evidence="2" type="ORF">ACFQQA_13205</name>
</gene>